<evidence type="ECO:0000259" key="1">
    <source>
        <dbReference type="Pfam" id="PF13845"/>
    </source>
</evidence>
<keyword evidence="3" id="KW-1185">Reference proteome</keyword>
<dbReference type="EMBL" id="FNPZ01000002">
    <property type="protein sequence ID" value="SDZ08592.1"/>
    <property type="molecule type" value="Genomic_DNA"/>
</dbReference>
<feature type="domain" description="Septum formation-related" evidence="1">
    <location>
        <begin position="64"/>
        <end position="161"/>
    </location>
</feature>
<organism evidence="2 3">
    <name type="scientific">Herbiconiux ginsengi</name>
    <dbReference type="NCBI Taxonomy" id="381665"/>
    <lineage>
        <taxon>Bacteria</taxon>
        <taxon>Bacillati</taxon>
        <taxon>Actinomycetota</taxon>
        <taxon>Actinomycetes</taxon>
        <taxon>Micrococcales</taxon>
        <taxon>Microbacteriaceae</taxon>
        <taxon>Herbiconiux</taxon>
    </lineage>
</organism>
<sequence>MATSSRTSGISLKATLTAAAVLAFGLTLSGCTALFPSSAPPATDSQTGEEIEQTDTDVFTLSVGQCLNDTDGTEVTEVPIVDCANEHDFEVYGEFEIAGDEFPGDDVIDEQADAQCLDLFQPFVGISYDDSVYGYTYFTPTEGSWTDGDDRLVSCLIGMPDGKVVGSLQGVAK</sequence>
<dbReference type="Proteomes" id="UP000198891">
    <property type="component" value="Unassembled WGS sequence"/>
</dbReference>
<dbReference type="OrthoDB" id="3628931at2"/>
<evidence type="ECO:0000313" key="2">
    <source>
        <dbReference type="EMBL" id="SDZ08592.1"/>
    </source>
</evidence>
<name>A0A1H3Q4X1_9MICO</name>
<dbReference type="AlphaFoldDB" id="A0A1H3Q4X1"/>
<reference evidence="2 3" key="1">
    <citation type="submission" date="2016-10" db="EMBL/GenBank/DDBJ databases">
        <authorList>
            <person name="de Groot N.N."/>
        </authorList>
    </citation>
    <scope>NUCLEOTIDE SEQUENCE [LARGE SCALE GENOMIC DNA]</scope>
    <source>
        <strain evidence="2 3">CGMCC 4.3491</strain>
    </source>
</reference>
<dbReference type="InterPro" id="IPR026004">
    <property type="entry name" value="Septum_form"/>
</dbReference>
<dbReference type="STRING" id="381665.SAMN05216554_2322"/>
<accession>A0A1H3Q4X1</accession>
<evidence type="ECO:0000313" key="3">
    <source>
        <dbReference type="Proteomes" id="UP000198891"/>
    </source>
</evidence>
<dbReference type="RefSeq" id="WP_092553578.1">
    <property type="nucleotide sequence ID" value="NZ_FNPZ01000002.1"/>
</dbReference>
<gene>
    <name evidence="2" type="ORF">SAMN05216554_2322</name>
</gene>
<dbReference type="Pfam" id="PF13845">
    <property type="entry name" value="Septum_form"/>
    <property type="match status" value="1"/>
</dbReference>
<proteinExistence type="predicted"/>
<dbReference type="PROSITE" id="PS51257">
    <property type="entry name" value="PROKAR_LIPOPROTEIN"/>
    <property type="match status" value="1"/>
</dbReference>
<protein>
    <submittedName>
        <fullName evidence="2">Septum formation</fullName>
    </submittedName>
</protein>